<gene>
    <name evidence="3" type="ORF">HCJ95_24560</name>
</gene>
<organism evidence="3 4">
    <name type="scientific">Streptomyces thermoviolaceus subsp. thermoviolaceus</name>
    <dbReference type="NCBI Taxonomy" id="66860"/>
    <lineage>
        <taxon>Bacteria</taxon>
        <taxon>Bacillati</taxon>
        <taxon>Actinomycetota</taxon>
        <taxon>Actinomycetes</taxon>
        <taxon>Kitasatosporales</taxon>
        <taxon>Streptomycetaceae</taxon>
        <taxon>Streptomyces</taxon>
    </lineage>
</organism>
<evidence type="ECO:0000313" key="3">
    <source>
        <dbReference type="EMBL" id="NJP17359.1"/>
    </source>
</evidence>
<feature type="chain" id="PRO_5045775060" description="GH64 domain-containing protein" evidence="1">
    <location>
        <begin position="44"/>
        <end position="326"/>
    </location>
</feature>
<dbReference type="Pfam" id="PF16483">
    <property type="entry name" value="Glyco_hydro_64"/>
    <property type="match status" value="2"/>
</dbReference>
<evidence type="ECO:0000259" key="2">
    <source>
        <dbReference type="PROSITE" id="PS52006"/>
    </source>
</evidence>
<proteinExistence type="predicted"/>
<name>A0ABX0Z1N3_STRTL</name>
<dbReference type="Proteomes" id="UP000635996">
    <property type="component" value="Unassembled WGS sequence"/>
</dbReference>
<dbReference type="PANTHER" id="PTHR38165:SF1">
    <property type="entry name" value="GLUCANASE B"/>
    <property type="match status" value="1"/>
</dbReference>
<dbReference type="CDD" id="cd09214">
    <property type="entry name" value="GH64-like"/>
    <property type="match status" value="1"/>
</dbReference>
<dbReference type="EMBL" id="JAATEL010000040">
    <property type="protein sequence ID" value="NJP17359.1"/>
    <property type="molecule type" value="Genomic_DNA"/>
</dbReference>
<protein>
    <recommendedName>
        <fullName evidence="2">GH64 domain-containing protein</fullName>
    </recommendedName>
</protein>
<comment type="caution">
    <text evidence="3">The sequence shown here is derived from an EMBL/GenBank/DDBJ whole genome shotgun (WGS) entry which is preliminary data.</text>
</comment>
<sequence length="326" mass="35431">MATTPHMSAPAHPTGTVRTRTALALVLALAACLFTLTQAPARADGPAASGGLITDDFWGDTSDIPPAQNVLQVKVLNRTNGAYPDDQVYWTFNGETHSIAEQPYLDMPVNSSGRMYFHLGSPDGPYYDFIEFTVGDNRFNGNTTRVDAYGLPLAMRLHTRDGYDVEVGDSRQLFTEDRATTFQRFVDSVPEPFKVLAQSQAPYRIIAPAADPSFRPGGANADYFTAYAQSVGVNASTADIFSCAGSLAGDAERCAALNRHVATLPADQQHDPAQFYSAEPANHYAKFWHDNALNGLAYGFPYDDVADQSSYVSHDNPEWLLVAVGF</sequence>
<reference evidence="3 4" key="1">
    <citation type="submission" date="2020-03" db="EMBL/GenBank/DDBJ databases">
        <title>WGS of actinomycetes isolated from Thailand.</title>
        <authorList>
            <person name="Thawai C."/>
        </authorList>
    </citation>
    <scope>NUCLEOTIDE SEQUENCE [LARGE SCALE GENOMIC DNA]</scope>
    <source>
        <strain evidence="3 4">NBRC 13905</strain>
    </source>
</reference>
<feature type="domain" description="GH64" evidence="2">
    <location>
        <begin position="50"/>
        <end position="326"/>
    </location>
</feature>
<evidence type="ECO:0000313" key="4">
    <source>
        <dbReference type="Proteomes" id="UP000635996"/>
    </source>
</evidence>
<dbReference type="InterPro" id="IPR032477">
    <property type="entry name" value="Glyco_hydro_64"/>
</dbReference>
<accession>A0ABX0Z1N3</accession>
<keyword evidence="4" id="KW-1185">Reference proteome</keyword>
<feature type="signal peptide" evidence="1">
    <location>
        <begin position="1"/>
        <end position="43"/>
    </location>
</feature>
<evidence type="ECO:0000256" key="1">
    <source>
        <dbReference type="SAM" id="SignalP"/>
    </source>
</evidence>
<dbReference type="PANTHER" id="PTHR38165">
    <property type="match status" value="1"/>
</dbReference>
<dbReference type="Gene3D" id="2.60.110.10">
    <property type="entry name" value="Thaumatin"/>
    <property type="match status" value="1"/>
</dbReference>
<dbReference type="PROSITE" id="PS52006">
    <property type="entry name" value="GH64"/>
    <property type="match status" value="1"/>
</dbReference>
<dbReference type="InterPro" id="IPR037398">
    <property type="entry name" value="Glyco_hydro_64_fam"/>
</dbReference>
<keyword evidence="1" id="KW-0732">Signal</keyword>
<dbReference type="InterPro" id="IPR037176">
    <property type="entry name" value="Osmotin/thaumatin-like_sf"/>
</dbReference>